<dbReference type="SUPFAM" id="SSF69572">
    <property type="entry name" value="Activating enzymes of the ubiquitin-like proteins"/>
    <property type="match status" value="1"/>
</dbReference>
<dbReference type="InterPro" id="IPR000594">
    <property type="entry name" value="ThiF_NAD_FAD-bd"/>
</dbReference>
<evidence type="ECO:0000259" key="2">
    <source>
        <dbReference type="Pfam" id="PF00899"/>
    </source>
</evidence>
<evidence type="ECO:0000313" key="3">
    <source>
        <dbReference type="EMBL" id="MVX57236.1"/>
    </source>
</evidence>
<dbReference type="InterPro" id="IPR035985">
    <property type="entry name" value="Ubiquitin-activating_enz"/>
</dbReference>
<organism evidence="3 4">
    <name type="scientific">Parasutterella muris</name>
    <dbReference type="NCBI Taxonomy" id="2565572"/>
    <lineage>
        <taxon>Bacteria</taxon>
        <taxon>Pseudomonadati</taxon>
        <taxon>Pseudomonadota</taxon>
        <taxon>Betaproteobacteria</taxon>
        <taxon>Burkholderiales</taxon>
        <taxon>Sutterellaceae</taxon>
        <taxon>Parasutterella</taxon>
    </lineage>
</organism>
<dbReference type="InterPro" id="IPR045886">
    <property type="entry name" value="ThiF/MoeB/HesA"/>
</dbReference>
<evidence type="ECO:0000313" key="4">
    <source>
        <dbReference type="Proteomes" id="UP000472580"/>
    </source>
</evidence>
<dbReference type="Pfam" id="PF00899">
    <property type="entry name" value="ThiF"/>
    <property type="match status" value="1"/>
</dbReference>
<dbReference type="PANTHER" id="PTHR10953:SF102">
    <property type="entry name" value="ADENYLYLTRANSFERASE AND SULFURTRANSFERASE MOCS3"/>
    <property type="match status" value="1"/>
</dbReference>
<dbReference type="CDD" id="cd00757">
    <property type="entry name" value="ThiF_MoeB_HesA_family"/>
    <property type="match status" value="1"/>
</dbReference>
<dbReference type="NCBIfam" id="NF004281">
    <property type="entry name" value="PRK05690.1"/>
    <property type="match status" value="1"/>
</dbReference>
<dbReference type="AlphaFoldDB" id="A0A6L6YHV6"/>
<dbReference type="GO" id="GO:0004792">
    <property type="term" value="F:thiosulfate-cyanide sulfurtransferase activity"/>
    <property type="evidence" value="ECO:0007669"/>
    <property type="project" value="TreeGrafter"/>
</dbReference>
<reference evidence="3 4" key="1">
    <citation type="submission" date="2019-12" db="EMBL/GenBank/DDBJ databases">
        <title>Microbes associate with the intestines of laboratory mice.</title>
        <authorList>
            <person name="Navarre W."/>
            <person name="Wong E."/>
        </authorList>
    </citation>
    <scope>NUCLEOTIDE SEQUENCE [LARGE SCALE GENOMIC DNA]</scope>
    <source>
        <strain evidence="3 4">NM82_D38</strain>
    </source>
</reference>
<keyword evidence="3" id="KW-0808">Transferase</keyword>
<feature type="domain" description="THIF-type NAD/FAD binding fold" evidence="2">
    <location>
        <begin position="7"/>
        <end position="242"/>
    </location>
</feature>
<dbReference type="Proteomes" id="UP000472580">
    <property type="component" value="Unassembled WGS sequence"/>
</dbReference>
<evidence type="ECO:0000256" key="1">
    <source>
        <dbReference type="ARBA" id="ARBA00009919"/>
    </source>
</evidence>
<protein>
    <submittedName>
        <fullName evidence="3">Molybdopterin-synthase adenylyltransferase MoeB</fullName>
    </submittedName>
</protein>
<dbReference type="OrthoDB" id="9804286at2"/>
<proteinExistence type="inferred from homology"/>
<dbReference type="GO" id="GO:0016779">
    <property type="term" value="F:nucleotidyltransferase activity"/>
    <property type="evidence" value="ECO:0007669"/>
    <property type="project" value="UniProtKB-KW"/>
</dbReference>
<accession>A0A6L6YHV6</accession>
<comment type="caution">
    <text evidence="3">The sequence shown here is derived from an EMBL/GenBank/DDBJ whole genome shotgun (WGS) entry which is preliminary data.</text>
</comment>
<gene>
    <name evidence="3" type="primary">moeB</name>
    <name evidence="3" type="ORF">E5987_08475</name>
</gene>
<keyword evidence="3" id="KW-0548">Nucleotidyltransferase</keyword>
<dbReference type="EMBL" id="WSRP01000025">
    <property type="protein sequence ID" value="MVX57236.1"/>
    <property type="molecule type" value="Genomic_DNA"/>
</dbReference>
<dbReference type="GO" id="GO:0008641">
    <property type="term" value="F:ubiquitin-like modifier activating enzyme activity"/>
    <property type="evidence" value="ECO:0007669"/>
    <property type="project" value="InterPro"/>
</dbReference>
<name>A0A6L6YHV6_9BURK</name>
<dbReference type="RefSeq" id="WP_160335661.1">
    <property type="nucleotide sequence ID" value="NZ_WSRP01000025.1"/>
</dbReference>
<sequence length="247" mass="27039">MEKENRYSRHELLKEFDAHTQEKISASKVLIIGAGGLGSPASLYLAASGVGRITIADGDTVDLTNLQRQVIHNMSRIGMNKATSAKASLEAMNSEIDIRAFTHRPSLEELEELIADHDVVLDCTDNTASRYPISELCRRHKKPLVTAGAVAFDGQITVFDYRDPDSACYACLFPNHDGADEKASTKGVFAPLVGTLGCMQASEALKIIGGFGKPLTGELLMVDARSWSWWHMKYSRSEDCPCCAKEK</sequence>
<dbReference type="FunFam" id="3.40.50.720:FF:000080">
    <property type="entry name" value="Thiazole biosynthesis adenylyltransferase ThiF"/>
    <property type="match status" value="1"/>
</dbReference>
<comment type="similarity">
    <text evidence="1">Belongs to the HesA/MoeB/ThiF family.</text>
</comment>
<dbReference type="PANTHER" id="PTHR10953">
    <property type="entry name" value="UBIQUITIN-ACTIVATING ENZYME E1"/>
    <property type="match status" value="1"/>
</dbReference>
<keyword evidence="4" id="KW-1185">Reference proteome</keyword>
<dbReference type="Gene3D" id="3.40.50.720">
    <property type="entry name" value="NAD(P)-binding Rossmann-like Domain"/>
    <property type="match status" value="1"/>
</dbReference>
<dbReference type="GO" id="GO:0005737">
    <property type="term" value="C:cytoplasm"/>
    <property type="evidence" value="ECO:0007669"/>
    <property type="project" value="TreeGrafter"/>
</dbReference>